<dbReference type="GO" id="GO:0003676">
    <property type="term" value="F:nucleic acid binding"/>
    <property type="evidence" value="ECO:0007669"/>
    <property type="project" value="InterPro"/>
</dbReference>
<dbReference type="Gene3D" id="3.40.1350.10">
    <property type="match status" value="1"/>
</dbReference>
<evidence type="ECO:0000313" key="1">
    <source>
        <dbReference type="EMBL" id="CAB4178074.1"/>
    </source>
</evidence>
<reference evidence="1" key="1">
    <citation type="submission" date="2020-05" db="EMBL/GenBank/DDBJ databases">
        <authorList>
            <person name="Chiriac C."/>
            <person name="Salcher M."/>
            <person name="Ghai R."/>
            <person name="Kavagutti S V."/>
        </authorList>
    </citation>
    <scope>NUCLEOTIDE SEQUENCE</scope>
</reference>
<dbReference type="SUPFAM" id="SSF52980">
    <property type="entry name" value="Restriction endonuclease-like"/>
    <property type="match status" value="1"/>
</dbReference>
<evidence type="ECO:0008006" key="2">
    <source>
        <dbReference type="Google" id="ProtNLM"/>
    </source>
</evidence>
<sequence length="129" mass="14309">MAQKKETLIVKKIKDFLNTCKEVKCFKTHGTGFSEAGVHDLIGCASGRFFSIEVKTPDNKKGVNKDGVTDLQRIFMDEIRMAKGVSFVSTSLQQVVNELFIKGLISQEDMDRCVIKSAAQSRCRIGSMA</sequence>
<name>A0A6J5QEF0_9CAUD</name>
<protein>
    <recommendedName>
        <fullName evidence="2">VRR-NUC domain containing protein</fullName>
    </recommendedName>
</protein>
<accession>A0A6J5QEF0</accession>
<proteinExistence type="predicted"/>
<organism evidence="1">
    <name type="scientific">uncultured Caudovirales phage</name>
    <dbReference type="NCBI Taxonomy" id="2100421"/>
    <lineage>
        <taxon>Viruses</taxon>
        <taxon>Duplodnaviria</taxon>
        <taxon>Heunggongvirae</taxon>
        <taxon>Uroviricota</taxon>
        <taxon>Caudoviricetes</taxon>
        <taxon>Peduoviridae</taxon>
        <taxon>Maltschvirus</taxon>
        <taxon>Maltschvirus maltsch</taxon>
    </lineage>
</organism>
<gene>
    <name evidence="1" type="ORF">UFOVP1009_31</name>
</gene>
<dbReference type="EMBL" id="LR796957">
    <property type="protein sequence ID" value="CAB4178074.1"/>
    <property type="molecule type" value="Genomic_DNA"/>
</dbReference>
<dbReference type="InterPro" id="IPR011856">
    <property type="entry name" value="tRNA_endonuc-like_dom_sf"/>
</dbReference>
<dbReference type="InterPro" id="IPR011335">
    <property type="entry name" value="Restrct_endonuc-II-like"/>
</dbReference>